<protein>
    <recommendedName>
        <fullName evidence="6">UPF0316 protein EDC14_1006150</fullName>
    </recommendedName>
</protein>
<dbReference type="RefSeq" id="WP_132013643.1">
    <property type="nucleotide sequence ID" value="NZ_SLUN01000006.1"/>
</dbReference>
<comment type="caution">
    <text evidence="9">The sequence shown here is derived from an EMBL/GenBank/DDBJ whole genome shotgun (WGS) entry which is preliminary data.</text>
</comment>
<comment type="subcellular location">
    <subcellularLocation>
        <location evidence="1 6">Cell membrane</location>
        <topology evidence="1 6">Multi-pass membrane protein</topology>
    </subcellularLocation>
</comment>
<feature type="domain" description="DUF5698" evidence="8">
    <location>
        <begin position="31"/>
        <end position="88"/>
    </location>
</feature>
<dbReference type="EMBL" id="SLUN01000006">
    <property type="protein sequence ID" value="TCL72436.1"/>
    <property type="molecule type" value="Genomic_DNA"/>
</dbReference>
<dbReference type="Proteomes" id="UP000295008">
    <property type="component" value="Unassembled WGS sequence"/>
</dbReference>
<dbReference type="PANTHER" id="PTHR40060:SF1">
    <property type="entry name" value="UPF0316 PROTEIN YEBE"/>
    <property type="match status" value="1"/>
</dbReference>
<dbReference type="OrthoDB" id="48231at2"/>
<keyword evidence="4 6" id="KW-1133">Transmembrane helix</keyword>
<evidence type="ECO:0000313" key="10">
    <source>
        <dbReference type="Proteomes" id="UP000295008"/>
    </source>
</evidence>
<feature type="domain" description="DUF2179" evidence="7">
    <location>
        <begin position="121"/>
        <end position="171"/>
    </location>
</feature>
<evidence type="ECO:0000256" key="2">
    <source>
        <dbReference type="ARBA" id="ARBA00022475"/>
    </source>
</evidence>
<evidence type="ECO:0000256" key="5">
    <source>
        <dbReference type="ARBA" id="ARBA00023136"/>
    </source>
</evidence>
<dbReference type="Pfam" id="PF18955">
    <property type="entry name" value="DUF5698"/>
    <property type="match status" value="1"/>
</dbReference>
<sequence>MSLAMNQEVFTWLVLPGLIFLARICDVTIGTIRIIAVTRGRKALASFLGFFEVLIWLLAIGQIMQHLDNAMGYIGYAAGFATGNFVGISIEEKLAVGTLVVRVITQKPVADLLHGLQQAGFGVTVVDAYGTTGKVNIVYTVIRRNNLPEVDRIIHQFNPKAFYSIEDLRSVSAGVFPLKKSSFHRSLFPR</sequence>
<evidence type="ECO:0000259" key="7">
    <source>
        <dbReference type="Pfam" id="PF10035"/>
    </source>
</evidence>
<keyword evidence="3 6" id="KW-0812">Transmembrane</keyword>
<evidence type="ECO:0000259" key="8">
    <source>
        <dbReference type="Pfam" id="PF18955"/>
    </source>
</evidence>
<dbReference type="NCBIfam" id="NF003191">
    <property type="entry name" value="PRK04164.1-2"/>
    <property type="match status" value="1"/>
</dbReference>
<dbReference type="HAMAP" id="MF_01515">
    <property type="entry name" value="UPF0316"/>
    <property type="match status" value="1"/>
</dbReference>
<evidence type="ECO:0000256" key="3">
    <source>
        <dbReference type="ARBA" id="ARBA00022692"/>
    </source>
</evidence>
<evidence type="ECO:0000256" key="6">
    <source>
        <dbReference type="HAMAP-Rule" id="MF_01515"/>
    </source>
</evidence>
<keyword evidence="2 6" id="KW-1003">Cell membrane</keyword>
<dbReference type="InterPro" id="IPR044035">
    <property type="entry name" value="DUF5698"/>
</dbReference>
<evidence type="ECO:0000256" key="4">
    <source>
        <dbReference type="ARBA" id="ARBA00022989"/>
    </source>
</evidence>
<dbReference type="Gene3D" id="3.30.70.120">
    <property type="match status" value="1"/>
</dbReference>
<dbReference type="InterPro" id="IPR015867">
    <property type="entry name" value="N-reg_PII/ATP_PRibTrfase_C"/>
</dbReference>
<dbReference type="GO" id="GO:0005886">
    <property type="term" value="C:plasma membrane"/>
    <property type="evidence" value="ECO:0007669"/>
    <property type="project" value="UniProtKB-SubCell"/>
</dbReference>
<keyword evidence="10" id="KW-1185">Reference proteome</keyword>
<dbReference type="InterPro" id="IPR019264">
    <property type="entry name" value="DUF2179"/>
</dbReference>
<dbReference type="CDD" id="cd16381">
    <property type="entry name" value="YitT_C_like_1"/>
    <property type="match status" value="1"/>
</dbReference>
<dbReference type="Pfam" id="PF10035">
    <property type="entry name" value="DUF2179"/>
    <property type="match status" value="1"/>
</dbReference>
<feature type="transmembrane region" description="Helical" evidence="6">
    <location>
        <begin position="12"/>
        <end position="36"/>
    </location>
</feature>
<evidence type="ECO:0000313" key="9">
    <source>
        <dbReference type="EMBL" id="TCL72436.1"/>
    </source>
</evidence>
<reference evidence="9 10" key="1">
    <citation type="submission" date="2019-03" db="EMBL/GenBank/DDBJ databases">
        <title>Genomic Encyclopedia of Type Strains, Phase IV (KMG-IV): sequencing the most valuable type-strain genomes for metagenomic binning, comparative biology and taxonomic classification.</title>
        <authorList>
            <person name="Goeker M."/>
        </authorList>
    </citation>
    <scope>NUCLEOTIDE SEQUENCE [LARGE SCALE GENOMIC DNA]</scope>
    <source>
        <strain evidence="9 10">LX-B</strain>
    </source>
</reference>
<dbReference type="InterPro" id="IPR022930">
    <property type="entry name" value="UPF0316"/>
</dbReference>
<evidence type="ECO:0000256" key="1">
    <source>
        <dbReference type="ARBA" id="ARBA00004651"/>
    </source>
</evidence>
<comment type="similarity">
    <text evidence="6">Belongs to the UPF0316 family.</text>
</comment>
<gene>
    <name evidence="9" type="ORF">EDC14_1006150</name>
</gene>
<keyword evidence="5 6" id="KW-0472">Membrane</keyword>
<proteinExistence type="inferred from homology"/>
<organism evidence="9 10">
    <name type="scientific">Hydrogenispora ethanolica</name>
    <dbReference type="NCBI Taxonomy" id="1082276"/>
    <lineage>
        <taxon>Bacteria</taxon>
        <taxon>Bacillati</taxon>
        <taxon>Bacillota</taxon>
        <taxon>Hydrogenispora</taxon>
    </lineage>
</organism>
<dbReference type="AlphaFoldDB" id="A0A4R1S047"/>
<accession>A0A4R1S047</accession>
<feature type="transmembrane region" description="Helical" evidence="6">
    <location>
        <begin position="43"/>
        <end position="64"/>
    </location>
</feature>
<name>A0A4R1S047_HYDET</name>
<dbReference type="PANTHER" id="PTHR40060">
    <property type="entry name" value="UPF0316 PROTEIN YEBE"/>
    <property type="match status" value="1"/>
</dbReference>